<organism evidence="3">
    <name type="scientific">uncultured Thiotrichaceae bacterium</name>
    <dbReference type="NCBI Taxonomy" id="298394"/>
    <lineage>
        <taxon>Bacteria</taxon>
        <taxon>Pseudomonadati</taxon>
        <taxon>Pseudomonadota</taxon>
        <taxon>Gammaproteobacteria</taxon>
        <taxon>Thiotrichales</taxon>
        <taxon>Thiotrichaceae</taxon>
        <taxon>environmental samples</taxon>
    </lineage>
</organism>
<reference evidence="3" key="1">
    <citation type="submission" date="2020-01" db="EMBL/GenBank/DDBJ databases">
        <authorList>
            <person name="Meier V. D."/>
            <person name="Meier V D."/>
        </authorList>
    </citation>
    <scope>NUCLEOTIDE SEQUENCE</scope>
    <source>
        <strain evidence="3">HLG_WM_MAG_09</strain>
    </source>
</reference>
<feature type="region of interest" description="Disordered" evidence="1">
    <location>
        <begin position="132"/>
        <end position="209"/>
    </location>
</feature>
<dbReference type="InterPro" id="IPR021253">
    <property type="entry name" value="ZrgA-like"/>
</dbReference>
<gene>
    <name evidence="3" type="ORF">HELGO_WM43901</name>
</gene>
<feature type="compositionally biased region" description="Basic and acidic residues" evidence="1">
    <location>
        <begin position="140"/>
        <end position="209"/>
    </location>
</feature>
<accession>A0A6S6TZE3</accession>
<name>A0A6S6TZE3_9GAMM</name>
<evidence type="ECO:0000256" key="2">
    <source>
        <dbReference type="SAM" id="SignalP"/>
    </source>
</evidence>
<sequence>MKANNMLTAMRSSFRSKYRTLGLVSGISVLFLCGGMQTASAAEEKEGETMEQHGAHEHGAARMTMAVTDKGLDVSLESPAANLFGFEHNAGSDEEHHTVHQTVKTLQAGETLLVISEAAECELKDVSVESSVVAHHKAEKHGEEGHDHDEKHEDGDKHDDHEKHEDGDKHDDHEKHEDGDKHDDHEKHEDGDKHDDHEGHDHDEASHSDVDASWTFTCKHPEKITSVETGFFAAFPDGFEKLDVEWLTADKAGAVKLEKDQVITFEP</sequence>
<keyword evidence="2" id="KW-0732">Signal</keyword>
<dbReference type="EMBL" id="CACVAT010000397">
    <property type="protein sequence ID" value="CAA6824785.1"/>
    <property type="molecule type" value="Genomic_DNA"/>
</dbReference>
<evidence type="ECO:0000256" key="1">
    <source>
        <dbReference type="SAM" id="MobiDB-lite"/>
    </source>
</evidence>
<evidence type="ECO:0000313" key="3">
    <source>
        <dbReference type="EMBL" id="CAA6824785.1"/>
    </source>
</evidence>
<dbReference type="Pfam" id="PF10986">
    <property type="entry name" value="ZrgA"/>
    <property type="match status" value="2"/>
</dbReference>
<protein>
    <submittedName>
        <fullName evidence="3">DUF2796 domain-containing protein</fullName>
    </submittedName>
</protein>
<feature type="signal peptide" evidence="2">
    <location>
        <begin position="1"/>
        <end position="41"/>
    </location>
</feature>
<feature type="chain" id="PRO_5027984026" evidence="2">
    <location>
        <begin position="42"/>
        <end position="267"/>
    </location>
</feature>
<proteinExistence type="predicted"/>
<dbReference type="AlphaFoldDB" id="A0A6S6TZE3"/>